<dbReference type="RefSeq" id="WP_112715304.1">
    <property type="nucleotide sequence ID" value="NZ_LS483250.1"/>
</dbReference>
<protein>
    <submittedName>
        <fullName evidence="1">Uncharacterized protein</fullName>
    </submittedName>
</protein>
<dbReference type="Proteomes" id="UP000250163">
    <property type="component" value="Chromosome MORIYA"/>
</dbReference>
<evidence type="ECO:0000313" key="2">
    <source>
        <dbReference type="Proteomes" id="UP000250163"/>
    </source>
</evidence>
<dbReference type="OrthoDB" id="9772751at2"/>
<proteinExistence type="predicted"/>
<sequence>MEVEFNTSRSKSYQNAINRFPNVWDQDLLVMHKYLCVKDKEKILRTLAQSAVPDATCYIFDIFTHNSVAKFFDSYVAHACTTGHEVSFLSRDYAKSLCNNTGCKEG</sequence>
<dbReference type="AlphaFoldDB" id="A0A330LPL5"/>
<reference evidence="2" key="1">
    <citation type="submission" date="2018-05" db="EMBL/GenBank/DDBJ databases">
        <authorList>
            <person name="Cea G.-C."/>
            <person name="William W."/>
        </authorList>
    </citation>
    <scope>NUCLEOTIDE SEQUENCE [LARGE SCALE GENOMIC DNA]</scope>
    <source>
        <strain evidence="2">DB21MT 5</strain>
    </source>
</reference>
<accession>A0A330LPL5</accession>
<keyword evidence="2" id="KW-1185">Reference proteome</keyword>
<dbReference type="KEGG" id="mya:MORIYA_2458"/>
<evidence type="ECO:0000313" key="1">
    <source>
        <dbReference type="EMBL" id="SQD78934.1"/>
    </source>
</evidence>
<name>A0A330LPL5_9GAMM</name>
<dbReference type="EMBL" id="LS483250">
    <property type="protein sequence ID" value="SQD78934.1"/>
    <property type="molecule type" value="Genomic_DNA"/>
</dbReference>
<organism evidence="1 2">
    <name type="scientific">Moritella yayanosii</name>
    <dbReference type="NCBI Taxonomy" id="69539"/>
    <lineage>
        <taxon>Bacteria</taxon>
        <taxon>Pseudomonadati</taxon>
        <taxon>Pseudomonadota</taxon>
        <taxon>Gammaproteobacteria</taxon>
        <taxon>Alteromonadales</taxon>
        <taxon>Moritellaceae</taxon>
        <taxon>Moritella</taxon>
    </lineage>
</organism>
<gene>
    <name evidence="1" type="ORF">MORIYA_2458</name>
</gene>